<protein>
    <submittedName>
        <fullName evidence="2">Transposase</fullName>
    </submittedName>
</protein>
<dbReference type="InterPro" id="IPR025161">
    <property type="entry name" value="IS402-like_dom"/>
</dbReference>
<comment type="caution">
    <text evidence="2">The sequence shown here is derived from an EMBL/GenBank/DDBJ whole genome shotgun (WGS) entry which is preliminary data.</text>
</comment>
<name>A0ABV6WX12_9ACTN</name>
<evidence type="ECO:0000313" key="3">
    <source>
        <dbReference type="Proteomes" id="UP001592530"/>
    </source>
</evidence>
<proteinExistence type="predicted"/>
<dbReference type="PANTHER" id="PTHR30007">
    <property type="entry name" value="PHP DOMAIN PROTEIN"/>
    <property type="match status" value="1"/>
</dbReference>
<dbReference type="Proteomes" id="UP001592530">
    <property type="component" value="Unassembled WGS sequence"/>
</dbReference>
<evidence type="ECO:0000313" key="2">
    <source>
        <dbReference type="EMBL" id="MFC1430516.1"/>
    </source>
</evidence>
<sequence length="131" mass="15002">MTDAECSQVRASMPVPAWLEGRGERPESHCHREIVGAVRCTVDNGGKWRALPVDYPYWRAVYDFFRRWSRHGYVREFYQRLRHLERMRQGWAAEPGVGIMARSRWTARRPAPLPPAGGTAINCATDASTKS</sequence>
<dbReference type="EMBL" id="JBHEZY010000002">
    <property type="protein sequence ID" value="MFC1430516.1"/>
    <property type="molecule type" value="Genomic_DNA"/>
</dbReference>
<evidence type="ECO:0000259" key="1">
    <source>
        <dbReference type="Pfam" id="PF13340"/>
    </source>
</evidence>
<dbReference type="Pfam" id="PF13340">
    <property type="entry name" value="DUF4096"/>
    <property type="match status" value="1"/>
</dbReference>
<accession>A0ABV6WX12</accession>
<gene>
    <name evidence="2" type="ORF">ACEZDB_07530</name>
</gene>
<organism evidence="2 3">
    <name type="scientific">Streptacidiphilus alkalitolerans</name>
    <dbReference type="NCBI Taxonomy" id="3342712"/>
    <lineage>
        <taxon>Bacteria</taxon>
        <taxon>Bacillati</taxon>
        <taxon>Actinomycetota</taxon>
        <taxon>Actinomycetes</taxon>
        <taxon>Kitasatosporales</taxon>
        <taxon>Streptomycetaceae</taxon>
        <taxon>Streptacidiphilus</taxon>
    </lineage>
</organism>
<reference evidence="2 3" key="1">
    <citation type="submission" date="2024-09" db="EMBL/GenBank/DDBJ databases">
        <authorList>
            <person name="Lee S.D."/>
        </authorList>
    </citation>
    <scope>NUCLEOTIDE SEQUENCE [LARGE SCALE GENOMIC DNA]</scope>
    <source>
        <strain evidence="2 3">N1-3</strain>
    </source>
</reference>
<dbReference type="PANTHER" id="PTHR30007:SF0">
    <property type="entry name" value="TRANSPOSASE"/>
    <property type="match status" value="1"/>
</dbReference>
<dbReference type="RefSeq" id="WP_380550164.1">
    <property type="nucleotide sequence ID" value="NZ_JBHEZY010000002.1"/>
</dbReference>
<feature type="domain" description="Insertion element IS402-like" evidence="1">
    <location>
        <begin position="1"/>
        <end position="76"/>
    </location>
</feature>